<dbReference type="NCBIfam" id="NF004834">
    <property type="entry name" value="PRK06185.1-3"/>
    <property type="match status" value="1"/>
</dbReference>
<feature type="domain" description="FAD-binding" evidence="2">
    <location>
        <begin position="8"/>
        <end position="328"/>
    </location>
</feature>
<dbReference type="PRINTS" id="PR00420">
    <property type="entry name" value="RNGMNOXGNASE"/>
</dbReference>
<dbReference type="Gene3D" id="3.50.50.60">
    <property type="entry name" value="FAD/NAD(P)-binding domain"/>
    <property type="match status" value="2"/>
</dbReference>
<dbReference type="NCBIfam" id="NF004833">
    <property type="entry name" value="PRK06185.1-1"/>
    <property type="match status" value="1"/>
</dbReference>
<evidence type="ECO:0000259" key="2">
    <source>
        <dbReference type="Pfam" id="PF01494"/>
    </source>
</evidence>
<evidence type="ECO:0000313" key="4">
    <source>
        <dbReference type="Proteomes" id="UP000236732"/>
    </source>
</evidence>
<dbReference type="Proteomes" id="UP000236732">
    <property type="component" value="Unassembled WGS sequence"/>
</dbReference>
<organism evidence="3 4">
    <name type="scientific">Nonomuraea solani</name>
    <dbReference type="NCBI Taxonomy" id="1144553"/>
    <lineage>
        <taxon>Bacteria</taxon>
        <taxon>Bacillati</taxon>
        <taxon>Actinomycetota</taxon>
        <taxon>Actinomycetes</taxon>
        <taxon>Streptosporangiales</taxon>
        <taxon>Streptosporangiaceae</taxon>
        <taxon>Nonomuraea</taxon>
    </lineage>
</organism>
<dbReference type="InterPro" id="IPR050631">
    <property type="entry name" value="PheA/TfdB_FAD_monoxygenase"/>
</dbReference>
<sequence length="421" mass="46052">MTGSTTTATVCVAGCGPAGAVLGLLLARAGVEVVVLEKHADFLRDFRGDTVHPSTLDVLDELGLIDRFLALPHHKVSTVGFVRDGRRLDVADFSMLGLRYPYIAFVPQWDLLHLLTSEAARYPHFRLLLQAEAHDVVRQEGRVAGVRFRDPGGEHEVRAHLTVAADGRHSAVRRASGLRPREFGAPMDVLQFRISRRDTDPDEGYHLRMAAGKSVAVINRGAYWNIAYMIRKGGHDDLRRAGIQTLRDDVASLVGFLADRVGEVTGFDDTRFLEVRLDRLRRWHAPGLLLIGDAAHAMSPIAGVGINLAVQDAVAAANLLTGHLRRAQAKGRPVPGRVAAAVQRRRWAPTVATQALQRGAQRFGIDRALRGQAEPPDFSAIARLPFVRALMSRLLGVGVRPEHVRVPPMPPRGQSVEGQGR</sequence>
<dbReference type="GO" id="GO:0071949">
    <property type="term" value="F:FAD binding"/>
    <property type="evidence" value="ECO:0007669"/>
    <property type="project" value="InterPro"/>
</dbReference>
<evidence type="ECO:0000256" key="1">
    <source>
        <dbReference type="ARBA" id="ARBA00023002"/>
    </source>
</evidence>
<dbReference type="GO" id="GO:0016491">
    <property type="term" value="F:oxidoreductase activity"/>
    <property type="evidence" value="ECO:0007669"/>
    <property type="project" value="UniProtKB-KW"/>
</dbReference>
<dbReference type="SUPFAM" id="SSF51905">
    <property type="entry name" value="FAD/NAD(P)-binding domain"/>
    <property type="match status" value="1"/>
</dbReference>
<keyword evidence="1" id="KW-0560">Oxidoreductase</keyword>
<dbReference type="InterPro" id="IPR036188">
    <property type="entry name" value="FAD/NAD-bd_sf"/>
</dbReference>
<accession>A0A1H6EE62</accession>
<dbReference type="RefSeq" id="WP_103959504.1">
    <property type="nucleotide sequence ID" value="NZ_FNVT01000009.1"/>
</dbReference>
<evidence type="ECO:0000313" key="3">
    <source>
        <dbReference type="EMBL" id="SEG96052.1"/>
    </source>
</evidence>
<reference evidence="3 4" key="1">
    <citation type="submission" date="2016-10" db="EMBL/GenBank/DDBJ databases">
        <authorList>
            <person name="de Groot N.N."/>
        </authorList>
    </citation>
    <scope>NUCLEOTIDE SEQUENCE [LARGE SCALE GENOMIC DNA]</scope>
    <source>
        <strain evidence="3 4">CGMCC 4.7037</strain>
    </source>
</reference>
<name>A0A1H6EE62_9ACTN</name>
<dbReference type="PANTHER" id="PTHR43476">
    <property type="entry name" value="3-(3-HYDROXY-PHENYL)PROPIONATE/3-HYDROXYCINNAMIC ACID HYDROXYLASE"/>
    <property type="match status" value="1"/>
</dbReference>
<gene>
    <name evidence="3" type="ORF">SAMN05444920_109263</name>
</gene>
<protein>
    <submittedName>
        <fullName evidence="3">2-polyprenyl-6-methoxyphenol hydroxylase</fullName>
    </submittedName>
</protein>
<dbReference type="InterPro" id="IPR002938">
    <property type="entry name" value="FAD-bd"/>
</dbReference>
<dbReference type="PANTHER" id="PTHR43476:SF5">
    <property type="entry name" value="FAD-DEPENDENT MONOOXYGENASE"/>
    <property type="match status" value="1"/>
</dbReference>
<dbReference type="OrthoDB" id="9791689at2"/>
<dbReference type="EMBL" id="FNVT01000009">
    <property type="protein sequence ID" value="SEG96052.1"/>
    <property type="molecule type" value="Genomic_DNA"/>
</dbReference>
<proteinExistence type="predicted"/>
<dbReference type="AlphaFoldDB" id="A0A1H6EE62"/>
<dbReference type="Pfam" id="PF01494">
    <property type="entry name" value="FAD_binding_3"/>
    <property type="match status" value="1"/>
</dbReference>
<keyword evidence="4" id="KW-1185">Reference proteome</keyword>